<dbReference type="Proteomes" id="UP001234202">
    <property type="component" value="Unassembled WGS sequence"/>
</dbReference>
<organism evidence="1 2">
    <name type="scientific">Naganishia onofrii</name>
    <dbReference type="NCBI Taxonomy" id="1851511"/>
    <lineage>
        <taxon>Eukaryota</taxon>
        <taxon>Fungi</taxon>
        <taxon>Dikarya</taxon>
        <taxon>Basidiomycota</taxon>
        <taxon>Agaricomycotina</taxon>
        <taxon>Tremellomycetes</taxon>
        <taxon>Filobasidiales</taxon>
        <taxon>Filobasidiaceae</taxon>
        <taxon>Naganishia</taxon>
    </lineage>
</organism>
<gene>
    <name evidence="1" type="ORF">QFC24_000156</name>
</gene>
<dbReference type="EMBL" id="JASBWV010000001">
    <property type="protein sequence ID" value="KAJ9127871.1"/>
    <property type="molecule type" value="Genomic_DNA"/>
</dbReference>
<keyword evidence="2" id="KW-1185">Reference proteome</keyword>
<sequence>MSLSYLVSTAGHAQYQNEVYPHNISSLTQLIREGAEELGDRHVVGFAEPLTDDNGKDTFKDILGLSSSYSVELSKLGLDKSAAAEQPVVSLLAPTGLDFLVAWVACMGLGYGVAFIAPQCSPSAIAHLVNATSSKALLYHSQYASLAASAGELIDRVPALRLPAFSSANKRFEQTTKGWPADPPNPSEALSHIFHTSGTSGTPKPIPQTHSSCVTPLPRRKIGDPDTLTSSFTTTPLFHGGVSDLLRAWMARSMLYLYPSSTTPVTASNVMGAFKACDAYNSSATYAPPIKAFLSVPYILTLLSPAADPSDAVGATAMLAKMSIVSTGGAPLDTSVGDALVAKGVNLTSRLGSSECGFLMTSYRDYENDKEWEWLHNDSPYASALKFEASESDPTGHKLEMIVTSEWKSKVKSNRENGDYATGDLYEPHPEKPNIWRYAGRGDDVVVLSNGEKFSPSPIEAVFRSSADIKDALVVGVNKTQIGCLIFPRAGDSVGKIDTELETLIQNANELSPSHAQLAKEMCAIISSEQRASALPKSSKGTIQRGLAYDEFKPEIERLFQQAEGGEAESGKKLQLDEPELRSWLMERVDALVGPSKRSDADEQLQEDTDLFSWGVDSVKAARLRSAILQNIDLGGKSLPLNVVFENSSIIQLSNLCLGLRTGQGQQEKTLEDDLRLMRQMVDKYSDFERANGDHRVHHEQHTSNESSGRTVVLTGATGSLASVLNGVTHSDIVYEKLSEDPHTAVPIGYSQSKWVTEQICANANESSMFKDKVQVLRIGQLCGDTQEGMWNESEGWPLMIKSAQTTGSLPSIQENPSWLPVNVAAKAVIDIALKEKTCHKGRIPVFHVANPQLTAWQDILAGLAQAGLQFSTVPPRDWVQKVKDSKGDAENNPLKGMLGMWENAYGQSGGDRPAPVVKSKHATNVSPDLAASGPVSAELIGRMVEAWRKSGFLA</sequence>
<reference evidence="1" key="1">
    <citation type="submission" date="2023-04" db="EMBL/GenBank/DDBJ databases">
        <title>Draft Genome sequencing of Naganishia species isolated from polar environments using Oxford Nanopore Technology.</title>
        <authorList>
            <person name="Leo P."/>
            <person name="Venkateswaran K."/>
        </authorList>
    </citation>
    <scope>NUCLEOTIDE SEQUENCE</scope>
    <source>
        <strain evidence="1">DBVPG 5303</strain>
    </source>
</reference>
<evidence type="ECO:0000313" key="2">
    <source>
        <dbReference type="Proteomes" id="UP001234202"/>
    </source>
</evidence>
<protein>
    <submittedName>
        <fullName evidence="1">NRPS-like protein biosynthetic cluster</fullName>
    </submittedName>
</protein>
<comment type="caution">
    <text evidence="1">The sequence shown here is derived from an EMBL/GenBank/DDBJ whole genome shotgun (WGS) entry which is preliminary data.</text>
</comment>
<proteinExistence type="predicted"/>
<evidence type="ECO:0000313" key="1">
    <source>
        <dbReference type="EMBL" id="KAJ9127871.1"/>
    </source>
</evidence>
<name>A0ACC2XXJ5_9TREE</name>
<accession>A0ACC2XXJ5</accession>